<dbReference type="AlphaFoldDB" id="A0A1E5XW21"/>
<name>A0A1E5XW21_9HYPH</name>
<organism evidence="1 2">
    <name type="scientific">Devosia insulae DS-56</name>
    <dbReference type="NCBI Taxonomy" id="1116389"/>
    <lineage>
        <taxon>Bacteria</taxon>
        <taxon>Pseudomonadati</taxon>
        <taxon>Pseudomonadota</taxon>
        <taxon>Alphaproteobacteria</taxon>
        <taxon>Hyphomicrobiales</taxon>
        <taxon>Devosiaceae</taxon>
        <taxon>Devosia</taxon>
    </lineage>
</organism>
<keyword evidence="2" id="KW-1185">Reference proteome</keyword>
<protein>
    <submittedName>
        <fullName evidence="1">Uncharacterized protein</fullName>
    </submittedName>
</protein>
<evidence type="ECO:0000313" key="1">
    <source>
        <dbReference type="EMBL" id="OEO32770.1"/>
    </source>
</evidence>
<sequence length="278" mass="30511">MAMGTASLEFYANAGNPTGFAFNRSVVVPIGLKAPYAVAGFEPGFADTVIFVANDNTVRKLQGYDPTPISGPDLNRLIEAVTNPAELVAWVYQAAGHAYWVLSGPGWTWVYDVSTGSWHERQSYGFSDWRCRYGIAAWSKWFTFDLQSGKAFELNSAARRDGANPLVWTLRSNQAHRFPGRAVIHKASFDFETGIGIDAGISPIETDPVVRIRWSDDGGRSWGNPLTRRVGTEGEDVPIDINNAGLTGRKGRIWEMSISDPIEIAFFGGAMDIEERAA</sequence>
<dbReference type="Proteomes" id="UP000095463">
    <property type="component" value="Unassembled WGS sequence"/>
</dbReference>
<evidence type="ECO:0000313" key="2">
    <source>
        <dbReference type="Proteomes" id="UP000095463"/>
    </source>
</evidence>
<gene>
    <name evidence="1" type="ORF">VW23_010000</name>
</gene>
<accession>A0A1E5XW21</accession>
<reference evidence="1 2" key="1">
    <citation type="journal article" date="2015" name="Genome Announc.">
        <title>Genome Assemblies of Three Soil-Associated Devosia species: D. insulae, D. limi, and D. soli.</title>
        <authorList>
            <person name="Hassan Y.I."/>
            <person name="Lepp D."/>
            <person name="Zhou T."/>
        </authorList>
    </citation>
    <scope>NUCLEOTIDE SEQUENCE [LARGE SCALE GENOMIC DNA]</scope>
    <source>
        <strain evidence="1 2">DS-56</strain>
    </source>
</reference>
<proteinExistence type="predicted"/>
<dbReference type="EMBL" id="LAJE02000056">
    <property type="protein sequence ID" value="OEO32770.1"/>
    <property type="molecule type" value="Genomic_DNA"/>
</dbReference>
<comment type="caution">
    <text evidence="1">The sequence shown here is derived from an EMBL/GenBank/DDBJ whole genome shotgun (WGS) entry which is preliminary data.</text>
</comment>